<evidence type="ECO:0000256" key="3">
    <source>
        <dbReference type="ARBA" id="ARBA00022525"/>
    </source>
</evidence>
<dbReference type="PROSITE" id="PS00010">
    <property type="entry name" value="ASX_HYDROXYL"/>
    <property type="match status" value="2"/>
</dbReference>
<dbReference type="GO" id="GO:0005509">
    <property type="term" value="F:calcium ion binding"/>
    <property type="evidence" value="ECO:0007669"/>
    <property type="project" value="InterPro"/>
</dbReference>
<protein>
    <submittedName>
        <fullName evidence="14">Uncharacterized protein</fullName>
    </submittedName>
</protein>
<dbReference type="SMART" id="SM00137">
    <property type="entry name" value="MAM"/>
    <property type="match status" value="1"/>
</dbReference>
<dbReference type="Pfam" id="PF00092">
    <property type="entry name" value="VWA"/>
    <property type="match status" value="6"/>
</dbReference>
<comment type="similarity">
    <text evidence="2">Belongs to the nephronectin family.</text>
</comment>
<dbReference type="SMART" id="SM00179">
    <property type="entry name" value="EGF_CA"/>
    <property type="match status" value="2"/>
</dbReference>
<keyword evidence="5 13" id="KW-0732">Signal</keyword>
<keyword evidence="7 11" id="KW-1015">Disulfide bond</keyword>
<evidence type="ECO:0000256" key="4">
    <source>
        <dbReference type="ARBA" id="ARBA00022536"/>
    </source>
</evidence>
<dbReference type="GO" id="GO:0051240">
    <property type="term" value="P:positive regulation of multicellular organismal process"/>
    <property type="evidence" value="ECO:0007669"/>
    <property type="project" value="UniProtKB-ARBA"/>
</dbReference>
<dbReference type="Gene3D" id="2.60.120.200">
    <property type="match status" value="1"/>
</dbReference>
<dbReference type="GO" id="GO:0016020">
    <property type="term" value="C:membrane"/>
    <property type="evidence" value="ECO:0007669"/>
    <property type="project" value="InterPro"/>
</dbReference>
<dbReference type="PROSITE" id="PS50060">
    <property type="entry name" value="MAM_2"/>
    <property type="match status" value="1"/>
</dbReference>
<dbReference type="InterPro" id="IPR036465">
    <property type="entry name" value="vWFA_dom_sf"/>
</dbReference>
<evidence type="ECO:0000256" key="7">
    <source>
        <dbReference type="ARBA" id="ARBA00023157"/>
    </source>
</evidence>
<dbReference type="FunFam" id="2.10.25.10:FF:000122">
    <property type="entry name" value="Protein crumbs homolog 2"/>
    <property type="match status" value="1"/>
</dbReference>
<dbReference type="PROSITE" id="PS50234">
    <property type="entry name" value="VWFA"/>
    <property type="match status" value="6"/>
</dbReference>
<dbReference type="FunFam" id="3.40.50.410:FF:000004">
    <property type="entry name" value="collagen alpha-6(VI) chain"/>
    <property type="match status" value="3"/>
</dbReference>
<feature type="region of interest" description="Disordered" evidence="12">
    <location>
        <begin position="45"/>
        <end position="74"/>
    </location>
</feature>
<evidence type="ECO:0000256" key="2">
    <source>
        <dbReference type="ARBA" id="ARBA00009738"/>
    </source>
</evidence>
<dbReference type="CDD" id="cd06263">
    <property type="entry name" value="MAM"/>
    <property type="match status" value="1"/>
</dbReference>
<comment type="caution">
    <text evidence="14">The sequence shown here is derived from an EMBL/GenBank/DDBJ whole genome shotgun (WGS) entry which is preliminary data.</text>
</comment>
<comment type="subcellular location">
    <subcellularLocation>
        <location evidence="1">Secreted</location>
    </subcellularLocation>
</comment>
<evidence type="ECO:0000256" key="1">
    <source>
        <dbReference type="ARBA" id="ARBA00004613"/>
    </source>
</evidence>
<dbReference type="SMART" id="SM00327">
    <property type="entry name" value="VWA"/>
    <property type="match status" value="6"/>
</dbReference>
<dbReference type="CDD" id="cd00054">
    <property type="entry name" value="EGF_CA"/>
    <property type="match status" value="2"/>
</dbReference>
<keyword evidence="9" id="KW-0379">Hydroxylation</keyword>
<keyword evidence="3" id="KW-0964">Secreted</keyword>
<evidence type="ECO:0000256" key="6">
    <source>
        <dbReference type="ARBA" id="ARBA00022737"/>
    </source>
</evidence>
<dbReference type="SUPFAM" id="SSF53300">
    <property type="entry name" value="vWA-like"/>
    <property type="match status" value="6"/>
</dbReference>
<dbReference type="GO" id="GO:0003008">
    <property type="term" value="P:system process"/>
    <property type="evidence" value="ECO:0007669"/>
    <property type="project" value="UniProtKB-ARBA"/>
</dbReference>
<proteinExistence type="inferred from homology"/>
<dbReference type="Gene3D" id="2.10.25.10">
    <property type="entry name" value="Laminin"/>
    <property type="match status" value="2"/>
</dbReference>
<evidence type="ECO:0000256" key="5">
    <source>
        <dbReference type="ARBA" id="ARBA00022729"/>
    </source>
</evidence>
<dbReference type="GO" id="GO:0005576">
    <property type="term" value="C:extracellular region"/>
    <property type="evidence" value="ECO:0007669"/>
    <property type="project" value="UniProtKB-SubCell"/>
</dbReference>
<name>A0A8J1UKH6_OWEFU</name>
<dbReference type="FunFam" id="2.10.25.10:FF:000004">
    <property type="entry name" value="Neurogenic locus notch 1"/>
    <property type="match status" value="1"/>
</dbReference>
<dbReference type="CDD" id="cd01450">
    <property type="entry name" value="vWFA_subfamily_ECM"/>
    <property type="match status" value="2"/>
</dbReference>
<sequence>MTCGQTWKILLLVLVVVMVIVSTNAQLLSWTCNFDQNYCGAEQSTDDQQDFTRRSGPTGTSGTGPDRDHTSGSGSYIYLEATDQGRGDSAKLITPEFAGGRAYTVSYYAHMKGLHVGTLTLFQVTNTLSRELVKSEGPQGDDWVQLTTEVEPNGPFKLMFEAKLKNADAGQRWSSDIAIDDVTVTPRATCTGAVTDVVFMLDDSRIVSNDDFDNMKEFVEMTASTLDVSRDNVRIGLLTFSNDARVVFNLDRFTSKADTLNAILNVQRRSSPENTNTPSAINAVLNDMLREDRGDRPNAADIVILITASSTNDQYKGGLENAISRVRENGLSFYVVSVGNQTDMAELNRIASDPDDTFLFTAPDFDSLTPLMSSIARGTCYDLSCQGRAADIIFIIEDNNRISTNDFNRIKDFVSNVISRLDIGGDMTRIGALKFSNNAQKLFDLNRHFNKENLIREIQRMGQTGSNTRTAEALGLMIDMFQEDLGDRNNVANVGILISVGKSRDFDPIPAAAQARAMGISLFTIGIGPDIDQSELEDIATDPDDTHAFTLDNYNQLGSLVGELTQVACKPTVCSAKIDLAFVLDRSGSILDQFGLMKDFLTSIVSDLEIGATRTKVGVVSYSSQAQVEFNLNSYTTQADLLAAIDGLSENTVGATNTAAALSLMRNNIFSAGGGDRKSAKDIAIVMTDGKSTVNYNKVAGEARTTHNQGITVFVIGIGSEVDRAELKQIASDPDSQHVFNVTGFTALSAIRNEVFVTACDVGTSCQGPADIVFAVDASGSIRAEDFATMKSFLSNTISEFQIGPDNIQVGLVSFSDDGTIEFHMNRYHDKDQLLTAVDNFEWRGRATHTAQALMLARTQMFRQENGDRRIAPNVLVLVTDGVSTVNPDEVNPEALELRISGTDIFTVAIGNLIDEGELKKIASDPDEEHMYGVDNFDSLGSILNSLRDATCNRIIECASRPCLNGATCLDGLGTYTCVCRPGYSGVNCQRECDVNADLVFVVDSSGSIPEEDFQKVLDFLKYVVVELDVGISKTRIGVITFFTNAIIRFHLNEYNNRADVYGAIDRIPYTGGATNTPEALQLMRLSMFTSQNGDRPDVPNVALVLTDGNSNVNELETLPQAREARNAGIHLFAAAVGKEINMGELRGIATDPDVKNVFQVADLSDLVDIVSAIADPICKDGRECSSNPCQAGARCIDGLNSFTCICPSGRSGVFCERSCPASSDVVFAIDSSGSIGEANFRQMMSFVIDIVENLEYNGNTRIGALSFADDINRHFDLNTYTSKSNVMNSLGAISYSKGATNTAGALELMRGMFSPQRGDRAGVKNYGIIITDGKPTVRKLEWKEQARQARDRNIQLIAIGIGSGIDIEVLNEIASDPDEQNVFSVADFDALETISNTLQTQLCS</sequence>
<dbReference type="InterPro" id="IPR050525">
    <property type="entry name" value="ECM_Assembly_Org"/>
</dbReference>
<dbReference type="InterPro" id="IPR013320">
    <property type="entry name" value="ConA-like_dom_sf"/>
</dbReference>
<reference evidence="14" key="1">
    <citation type="submission" date="2022-03" db="EMBL/GenBank/DDBJ databases">
        <authorList>
            <person name="Martin C."/>
        </authorList>
    </citation>
    <scope>NUCLEOTIDE SEQUENCE</scope>
</reference>
<dbReference type="EMBL" id="CAIIXF020000007">
    <property type="protein sequence ID" value="CAH1788337.1"/>
    <property type="molecule type" value="Genomic_DNA"/>
</dbReference>
<evidence type="ECO:0000256" key="8">
    <source>
        <dbReference type="ARBA" id="ARBA00023180"/>
    </source>
</evidence>
<feature type="disulfide bond" evidence="11">
    <location>
        <begin position="1207"/>
        <end position="1216"/>
    </location>
</feature>
<dbReference type="InterPro" id="IPR000998">
    <property type="entry name" value="MAM_dom"/>
</dbReference>
<gene>
    <name evidence="14" type="ORF">OFUS_LOCUS13889</name>
</gene>
<dbReference type="PROSITE" id="PS00022">
    <property type="entry name" value="EGF_1"/>
    <property type="match status" value="2"/>
</dbReference>
<dbReference type="PRINTS" id="PR00453">
    <property type="entry name" value="VWFADOMAIN"/>
</dbReference>
<dbReference type="SMART" id="SM00181">
    <property type="entry name" value="EGF"/>
    <property type="match status" value="2"/>
</dbReference>
<dbReference type="PROSITE" id="PS50026">
    <property type="entry name" value="EGF_3"/>
    <property type="match status" value="2"/>
</dbReference>
<evidence type="ECO:0000256" key="13">
    <source>
        <dbReference type="SAM" id="SignalP"/>
    </source>
</evidence>
<evidence type="ECO:0000313" key="14">
    <source>
        <dbReference type="EMBL" id="CAH1788337.1"/>
    </source>
</evidence>
<keyword evidence="8" id="KW-0325">Glycoprotein</keyword>
<evidence type="ECO:0000256" key="10">
    <source>
        <dbReference type="ARBA" id="ARBA00049648"/>
    </source>
</evidence>
<dbReference type="SUPFAM" id="SSF49899">
    <property type="entry name" value="Concanavalin A-like lectins/glucanases"/>
    <property type="match status" value="1"/>
</dbReference>
<dbReference type="Pfam" id="PF00008">
    <property type="entry name" value="EGF"/>
    <property type="match status" value="2"/>
</dbReference>
<evidence type="ECO:0000256" key="9">
    <source>
        <dbReference type="ARBA" id="ARBA00023278"/>
    </source>
</evidence>
<dbReference type="PANTHER" id="PTHR24020:SF84">
    <property type="entry name" value="VWFA DOMAIN-CONTAINING PROTEIN"/>
    <property type="match status" value="1"/>
</dbReference>
<dbReference type="InterPro" id="IPR001881">
    <property type="entry name" value="EGF-like_Ca-bd_dom"/>
</dbReference>
<feature type="compositionally biased region" description="Low complexity" evidence="12">
    <location>
        <begin position="54"/>
        <end position="64"/>
    </location>
</feature>
<dbReference type="OrthoDB" id="6132182at2759"/>
<evidence type="ECO:0000256" key="11">
    <source>
        <dbReference type="PROSITE-ProRule" id="PRU00076"/>
    </source>
</evidence>
<dbReference type="Proteomes" id="UP000749559">
    <property type="component" value="Unassembled WGS sequence"/>
</dbReference>
<dbReference type="Gene3D" id="3.40.50.410">
    <property type="entry name" value="von Willebrand factor, type A domain"/>
    <property type="match status" value="6"/>
</dbReference>
<comment type="caution">
    <text evidence="11">Lacks conserved residue(s) required for the propagation of feature annotation.</text>
</comment>
<dbReference type="InterPro" id="IPR000152">
    <property type="entry name" value="EGF-type_Asp/Asn_hydroxyl_site"/>
</dbReference>
<dbReference type="InterPro" id="IPR000742">
    <property type="entry name" value="EGF"/>
</dbReference>
<accession>A0A8J1UKH6</accession>
<comment type="similarity">
    <text evidence="10">Belongs to the fibril-associated collagens with interrupted helices (FACIT) family.</text>
</comment>
<keyword evidence="4 11" id="KW-0245">EGF-like domain</keyword>
<keyword evidence="6" id="KW-0677">Repeat</keyword>
<dbReference type="Pfam" id="PF00629">
    <property type="entry name" value="MAM"/>
    <property type="match status" value="1"/>
</dbReference>
<dbReference type="InterPro" id="IPR002035">
    <property type="entry name" value="VWF_A"/>
</dbReference>
<dbReference type="PANTHER" id="PTHR24020">
    <property type="entry name" value="COLLAGEN ALPHA"/>
    <property type="match status" value="1"/>
</dbReference>
<organism evidence="14 15">
    <name type="scientific">Owenia fusiformis</name>
    <name type="common">Polychaete worm</name>
    <dbReference type="NCBI Taxonomy" id="6347"/>
    <lineage>
        <taxon>Eukaryota</taxon>
        <taxon>Metazoa</taxon>
        <taxon>Spiralia</taxon>
        <taxon>Lophotrochozoa</taxon>
        <taxon>Annelida</taxon>
        <taxon>Polychaeta</taxon>
        <taxon>Sedentaria</taxon>
        <taxon>Canalipalpata</taxon>
        <taxon>Sabellida</taxon>
        <taxon>Oweniida</taxon>
        <taxon>Oweniidae</taxon>
        <taxon>Owenia</taxon>
    </lineage>
</organism>
<feature type="disulfide bond" evidence="11">
    <location>
        <begin position="980"/>
        <end position="989"/>
    </location>
</feature>
<evidence type="ECO:0000313" key="15">
    <source>
        <dbReference type="Proteomes" id="UP000749559"/>
    </source>
</evidence>
<evidence type="ECO:0000256" key="12">
    <source>
        <dbReference type="SAM" id="MobiDB-lite"/>
    </source>
</evidence>
<feature type="chain" id="PRO_5044328299" evidence="13">
    <location>
        <begin position="26"/>
        <end position="1405"/>
    </location>
</feature>
<keyword evidence="15" id="KW-1185">Reference proteome</keyword>
<feature type="signal peptide" evidence="13">
    <location>
        <begin position="1"/>
        <end position="25"/>
    </location>
</feature>
<dbReference type="CDD" id="cd01472">
    <property type="entry name" value="vWA_collagen"/>
    <property type="match status" value="3"/>
</dbReference>